<sequence>MGNTNIYPNLTAHMQQPAALSSACSSWPPAASAMQSSMTSKLLAISLCSSSLLPLVNNHQRPSCITYLTLLSTRNFSILLRTAHEAAVEEETPKDDGKVDGWREER</sequence>
<evidence type="ECO:0000256" key="1">
    <source>
        <dbReference type="SAM" id="MobiDB-lite"/>
    </source>
</evidence>
<organism evidence="2 3">
    <name type="scientific">Oryzias melastigma</name>
    <name type="common">Marine medaka</name>
    <dbReference type="NCBI Taxonomy" id="30732"/>
    <lineage>
        <taxon>Eukaryota</taxon>
        <taxon>Metazoa</taxon>
        <taxon>Chordata</taxon>
        <taxon>Craniata</taxon>
        <taxon>Vertebrata</taxon>
        <taxon>Euteleostomi</taxon>
        <taxon>Actinopterygii</taxon>
        <taxon>Neopterygii</taxon>
        <taxon>Teleostei</taxon>
        <taxon>Neoteleostei</taxon>
        <taxon>Acanthomorphata</taxon>
        <taxon>Ovalentaria</taxon>
        <taxon>Atherinomorphae</taxon>
        <taxon>Beloniformes</taxon>
        <taxon>Adrianichthyidae</taxon>
        <taxon>Oryziinae</taxon>
        <taxon>Oryzias</taxon>
    </lineage>
</organism>
<reference evidence="2" key="1">
    <citation type="journal article" name="BMC Genomics">
        <title>Long-read sequencing and de novo genome assembly of marine medaka (Oryzias melastigma).</title>
        <authorList>
            <person name="Liang P."/>
            <person name="Saqib H.S.A."/>
            <person name="Ni X."/>
            <person name="Shen Y."/>
        </authorList>
    </citation>
    <scope>NUCLEOTIDE SEQUENCE</scope>
    <source>
        <strain evidence="2">Bigg-433</strain>
    </source>
</reference>
<gene>
    <name evidence="2" type="ORF">FQA47_005325</name>
</gene>
<accession>A0A834CT99</accession>
<dbReference type="Proteomes" id="UP000646548">
    <property type="component" value="Unassembled WGS sequence"/>
</dbReference>
<comment type="caution">
    <text evidence="2">The sequence shown here is derived from an EMBL/GenBank/DDBJ whole genome shotgun (WGS) entry which is preliminary data.</text>
</comment>
<evidence type="ECO:0000313" key="3">
    <source>
        <dbReference type="Proteomes" id="UP000646548"/>
    </source>
</evidence>
<dbReference type="AlphaFoldDB" id="A0A834CT99"/>
<dbReference type="EMBL" id="WKFB01000195">
    <property type="protein sequence ID" value="KAF6732281.1"/>
    <property type="molecule type" value="Genomic_DNA"/>
</dbReference>
<feature type="region of interest" description="Disordered" evidence="1">
    <location>
        <begin position="87"/>
        <end position="106"/>
    </location>
</feature>
<feature type="compositionally biased region" description="Basic and acidic residues" evidence="1">
    <location>
        <begin position="94"/>
        <end position="106"/>
    </location>
</feature>
<name>A0A834CT99_ORYME</name>
<protein>
    <submittedName>
        <fullName evidence="2">Uncharacterized protein</fullName>
    </submittedName>
</protein>
<proteinExistence type="predicted"/>
<evidence type="ECO:0000313" key="2">
    <source>
        <dbReference type="EMBL" id="KAF6732281.1"/>
    </source>
</evidence>